<dbReference type="PATRIC" id="fig|1265738.3.peg.7495"/>
<evidence type="ECO:0000313" key="1">
    <source>
        <dbReference type="EMBL" id="EMI15569.1"/>
    </source>
</evidence>
<protein>
    <submittedName>
        <fullName evidence="1">Uncharacterized protein</fullName>
    </submittedName>
</protein>
<reference evidence="1 2" key="1">
    <citation type="journal article" date="2013" name="Mar. Genomics">
        <title>Expression of sulfatases in Rhodopirellula baltica and the diversity of sulfatases in the genus Rhodopirellula.</title>
        <authorList>
            <person name="Wegner C.E."/>
            <person name="Richter-Heitmann T."/>
            <person name="Klindworth A."/>
            <person name="Klockow C."/>
            <person name="Richter M."/>
            <person name="Achstetter T."/>
            <person name="Glockner F.O."/>
            <person name="Harder J."/>
        </authorList>
    </citation>
    <scope>NUCLEOTIDE SEQUENCE [LARGE SCALE GENOMIC DNA]</scope>
    <source>
        <strain evidence="1 2">SM1</strain>
    </source>
</reference>
<keyword evidence="2" id="KW-1185">Reference proteome</keyword>
<dbReference type="AlphaFoldDB" id="M5RNL0"/>
<organism evidence="1 2">
    <name type="scientific">Rhodopirellula maiorica SM1</name>
    <dbReference type="NCBI Taxonomy" id="1265738"/>
    <lineage>
        <taxon>Bacteria</taxon>
        <taxon>Pseudomonadati</taxon>
        <taxon>Planctomycetota</taxon>
        <taxon>Planctomycetia</taxon>
        <taxon>Pirellulales</taxon>
        <taxon>Pirellulaceae</taxon>
        <taxon>Novipirellula</taxon>
    </lineage>
</organism>
<dbReference type="EMBL" id="ANOG01001067">
    <property type="protein sequence ID" value="EMI15569.1"/>
    <property type="molecule type" value="Genomic_DNA"/>
</dbReference>
<dbReference type="Proteomes" id="UP000011991">
    <property type="component" value="Unassembled WGS sequence"/>
</dbReference>
<proteinExistence type="predicted"/>
<sequence>MRGNVRTILREATICTNFCKTILMVKPPHQYPPRSPEMDRSAKRHVVEFFRLTSQNEVSKRVSFMCRAAIMLPQRRQ</sequence>
<comment type="caution">
    <text evidence="1">The sequence shown here is derived from an EMBL/GenBank/DDBJ whole genome shotgun (WGS) entry which is preliminary data.</text>
</comment>
<accession>M5RNL0</accession>
<gene>
    <name evidence="1" type="ORF">RMSM_07514</name>
</gene>
<name>M5RNL0_9BACT</name>
<evidence type="ECO:0000313" key="2">
    <source>
        <dbReference type="Proteomes" id="UP000011991"/>
    </source>
</evidence>